<dbReference type="PROSITE" id="PS51257">
    <property type="entry name" value="PROKAR_LIPOPROTEIN"/>
    <property type="match status" value="1"/>
</dbReference>
<dbReference type="Gene3D" id="2.40.30.170">
    <property type="match status" value="1"/>
</dbReference>
<dbReference type="GO" id="GO:0015679">
    <property type="term" value="P:plasma membrane copper ion transport"/>
    <property type="evidence" value="ECO:0007669"/>
    <property type="project" value="TreeGrafter"/>
</dbReference>
<dbReference type="RefSeq" id="WP_162083441.1">
    <property type="nucleotide sequence ID" value="NZ_AP021881.1"/>
</dbReference>
<dbReference type="Gene3D" id="2.40.420.20">
    <property type="match status" value="1"/>
</dbReference>
<proteinExistence type="inferred from homology"/>
<name>A0A809SFV7_9PROT</name>
<sequence length="387" mass="41439">MNTSSKIISLCVASALTFGLTGCGEEKKPAPAPAAVEVDPTLVTPPATVVARIKVAPLTEHPIADMLRVAGQVDFDEQRIERIGSTVAGRVVEVRQHLGNTVKEGDVLAILNSAELGQAQLAYLKARSQSALEQRNVERAKLLLSADVIGTAELQRRENALEMAQAEMRAAADQLKVLGMSSAGLQRIARTGSIDSVKPVTATRSGIVVERNVTQGQVVAPSDPMFTIADLSHLWVIAEVPEQQTANVKIGQEVAIEIPALNGEHVAGHLVYISNTVNPETRTVLVRTVVNNTDGRLKPAMLSTMLIATEAVPRLAVPVTAVVRENNLDYVFLQIKPGQFKLTEVRLAPEVNGLRPVLSGVKLGDNVVIDGAFHLNNERNRQALEGA</sequence>
<reference evidence="6" key="1">
    <citation type="submission" date="2019-11" db="EMBL/GenBank/DDBJ databases">
        <title>Isolation and characterization of a novel species in the genus Sulfuriferula.</title>
        <authorList>
            <person name="Mochizuki J."/>
            <person name="Kojima H."/>
            <person name="Fukui M."/>
        </authorList>
    </citation>
    <scope>NUCLEOTIDE SEQUENCE [LARGE SCALE GENOMIC DNA]</scope>
    <source>
        <strain evidence="6">SGTM</strain>
    </source>
</reference>
<dbReference type="InterPro" id="IPR006143">
    <property type="entry name" value="RND_pump_MFP"/>
</dbReference>
<evidence type="ECO:0000256" key="1">
    <source>
        <dbReference type="ARBA" id="ARBA00009477"/>
    </source>
</evidence>
<evidence type="ECO:0000256" key="2">
    <source>
        <dbReference type="ARBA" id="ARBA00022448"/>
    </source>
</evidence>
<dbReference type="InterPro" id="IPR058647">
    <property type="entry name" value="BSH_CzcB-like"/>
</dbReference>
<evidence type="ECO:0000259" key="3">
    <source>
        <dbReference type="Pfam" id="PF25954"/>
    </source>
</evidence>
<dbReference type="SUPFAM" id="SSF111369">
    <property type="entry name" value="HlyD-like secretion proteins"/>
    <property type="match status" value="1"/>
</dbReference>
<dbReference type="NCBIfam" id="TIGR01730">
    <property type="entry name" value="RND_mfp"/>
    <property type="match status" value="1"/>
</dbReference>
<dbReference type="EMBL" id="AP021881">
    <property type="protein sequence ID" value="BBO99379.1"/>
    <property type="molecule type" value="Genomic_DNA"/>
</dbReference>
<dbReference type="PANTHER" id="PTHR30097">
    <property type="entry name" value="CATION EFFLUX SYSTEM PROTEIN CUSB"/>
    <property type="match status" value="1"/>
</dbReference>
<protein>
    <submittedName>
        <fullName evidence="5">RND transporter</fullName>
    </submittedName>
</protein>
<dbReference type="GO" id="GO:0016020">
    <property type="term" value="C:membrane"/>
    <property type="evidence" value="ECO:0007669"/>
    <property type="project" value="InterPro"/>
</dbReference>
<comment type="similarity">
    <text evidence="1">Belongs to the membrane fusion protein (MFP) (TC 8.A.1) family.</text>
</comment>
<dbReference type="KEGG" id="sniv:SFSGTM_00880"/>
<organism evidence="5 6">
    <name type="scientific">Sulfuriferula nivalis</name>
    <dbReference type="NCBI Taxonomy" id="2675298"/>
    <lineage>
        <taxon>Bacteria</taxon>
        <taxon>Pseudomonadati</taxon>
        <taxon>Pseudomonadota</taxon>
        <taxon>Betaproteobacteria</taxon>
        <taxon>Nitrosomonadales</taxon>
        <taxon>Sulfuricellaceae</taxon>
        <taxon>Sulfuriferula</taxon>
    </lineage>
</organism>
<gene>
    <name evidence="5" type="ORF">SFSGTM_00880</name>
</gene>
<dbReference type="InterPro" id="IPR058792">
    <property type="entry name" value="Beta-barrel_RND_2"/>
</dbReference>
<feature type="domain" description="CusB-like beta-barrel" evidence="3">
    <location>
        <begin position="234"/>
        <end position="309"/>
    </location>
</feature>
<evidence type="ECO:0000313" key="6">
    <source>
        <dbReference type="Proteomes" id="UP000463939"/>
    </source>
</evidence>
<dbReference type="InterPro" id="IPR051909">
    <property type="entry name" value="MFP_Cation_Efflux"/>
</dbReference>
<dbReference type="GO" id="GO:0030288">
    <property type="term" value="C:outer membrane-bounded periplasmic space"/>
    <property type="evidence" value="ECO:0007669"/>
    <property type="project" value="TreeGrafter"/>
</dbReference>
<dbReference type="GO" id="GO:0046914">
    <property type="term" value="F:transition metal ion binding"/>
    <property type="evidence" value="ECO:0007669"/>
    <property type="project" value="TreeGrafter"/>
</dbReference>
<accession>A0A809SFV7</accession>
<dbReference type="Proteomes" id="UP000463939">
    <property type="component" value="Chromosome"/>
</dbReference>
<dbReference type="Pfam" id="PF25954">
    <property type="entry name" value="Beta-barrel_RND_2"/>
    <property type="match status" value="1"/>
</dbReference>
<keyword evidence="6" id="KW-1185">Reference proteome</keyword>
<dbReference type="AlphaFoldDB" id="A0A809SFV7"/>
<dbReference type="FunFam" id="2.40.30.170:FF:000010">
    <property type="entry name" value="Efflux RND transporter periplasmic adaptor subunit"/>
    <property type="match status" value="1"/>
</dbReference>
<dbReference type="GO" id="GO:0060003">
    <property type="term" value="P:copper ion export"/>
    <property type="evidence" value="ECO:0007669"/>
    <property type="project" value="TreeGrafter"/>
</dbReference>
<dbReference type="Gene3D" id="2.40.50.100">
    <property type="match status" value="1"/>
</dbReference>
<dbReference type="PANTHER" id="PTHR30097:SF4">
    <property type="entry name" value="SLR6042 PROTEIN"/>
    <property type="match status" value="1"/>
</dbReference>
<evidence type="ECO:0000313" key="5">
    <source>
        <dbReference type="EMBL" id="BBO99379.1"/>
    </source>
</evidence>
<evidence type="ECO:0000259" key="4">
    <source>
        <dbReference type="Pfam" id="PF25973"/>
    </source>
</evidence>
<dbReference type="Pfam" id="PF25973">
    <property type="entry name" value="BSH_CzcB"/>
    <property type="match status" value="1"/>
</dbReference>
<dbReference type="Gene3D" id="1.10.287.470">
    <property type="entry name" value="Helix hairpin bin"/>
    <property type="match status" value="1"/>
</dbReference>
<keyword evidence="2" id="KW-0813">Transport</keyword>
<feature type="domain" description="CzcB-like barrel-sandwich hybrid" evidence="4">
    <location>
        <begin position="80"/>
        <end position="230"/>
    </location>
</feature>
<dbReference type="GO" id="GO:0022857">
    <property type="term" value="F:transmembrane transporter activity"/>
    <property type="evidence" value="ECO:0007669"/>
    <property type="project" value="InterPro"/>
</dbReference>